<evidence type="ECO:0000256" key="2">
    <source>
        <dbReference type="ARBA" id="ARBA00023125"/>
    </source>
</evidence>
<organism evidence="5 6">
    <name type="scientific">Kibdelosporangium persicum</name>
    <dbReference type="NCBI Taxonomy" id="2698649"/>
    <lineage>
        <taxon>Bacteria</taxon>
        <taxon>Bacillati</taxon>
        <taxon>Actinomycetota</taxon>
        <taxon>Actinomycetes</taxon>
        <taxon>Pseudonocardiales</taxon>
        <taxon>Pseudonocardiaceae</taxon>
        <taxon>Kibdelosporangium</taxon>
    </lineage>
</organism>
<keyword evidence="3" id="KW-0804">Transcription</keyword>
<reference evidence="5 6" key="1">
    <citation type="submission" date="2020-01" db="EMBL/GenBank/DDBJ databases">
        <title>Kibdelosporangium persica a novel Actinomycetes from a hot desert in Iran.</title>
        <authorList>
            <person name="Safaei N."/>
            <person name="Zaburannyi N."/>
            <person name="Mueller R."/>
            <person name="Wink J."/>
        </authorList>
    </citation>
    <scope>NUCLEOTIDE SEQUENCE [LARGE SCALE GENOMIC DNA]</scope>
    <source>
        <strain evidence="5 6">4NS15</strain>
    </source>
</reference>
<dbReference type="Gene3D" id="1.20.120.530">
    <property type="entry name" value="GntR ligand-binding domain-like"/>
    <property type="match status" value="1"/>
</dbReference>
<dbReference type="PANTHER" id="PTHR43537:SF5">
    <property type="entry name" value="UXU OPERON TRANSCRIPTIONAL REGULATOR"/>
    <property type="match status" value="1"/>
</dbReference>
<name>A0ABX2EXX0_9PSEU</name>
<dbReference type="SUPFAM" id="SSF48008">
    <property type="entry name" value="GntR ligand-binding domain-like"/>
    <property type="match status" value="1"/>
</dbReference>
<comment type="caution">
    <text evidence="5">The sequence shown here is derived from an EMBL/GenBank/DDBJ whole genome shotgun (WGS) entry which is preliminary data.</text>
</comment>
<dbReference type="Gene3D" id="1.10.10.10">
    <property type="entry name" value="Winged helix-like DNA-binding domain superfamily/Winged helix DNA-binding domain"/>
    <property type="match status" value="1"/>
</dbReference>
<dbReference type="InterPro" id="IPR000524">
    <property type="entry name" value="Tscrpt_reg_HTH_GntR"/>
</dbReference>
<dbReference type="PRINTS" id="PR00035">
    <property type="entry name" value="HTHGNTR"/>
</dbReference>
<evidence type="ECO:0000256" key="1">
    <source>
        <dbReference type="ARBA" id="ARBA00023015"/>
    </source>
</evidence>
<dbReference type="SUPFAM" id="SSF46785">
    <property type="entry name" value="Winged helix' DNA-binding domain"/>
    <property type="match status" value="1"/>
</dbReference>
<dbReference type="Pfam" id="PF00392">
    <property type="entry name" value="GntR"/>
    <property type="match status" value="1"/>
</dbReference>
<keyword evidence="6" id="KW-1185">Reference proteome</keyword>
<sequence length="210" mass="23345">MTESTQQPALNYVSKTDMVVALIRELIITGELPAGKQLRQRDLAARFHVSQTPVREAMRRLESEGLVIGDAHRGFTVVEADSGSTEENFQIRAALESLGAGLAAPKIDDAGIAKLTDLNERMRHLAEDDPTYPELNREFHFTLYEYSHSPLLLSLMRLLWQALHGGPRVARSHAESISQHELIIDALRRGDAEAARKATYEHIMGAQPLA</sequence>
<protein>
    <submittedName>
        <fullName evidence="5">HTH-type transcriptional regulator McbR</fullName>
    </submittedName>
</protein>
<dbReference type="CDD" id="cd07377">
    <property type="entry name" value="WHTH_GntR"/>
    <property type="match status" value="1"/>
</dbReference>
<feature type="domain" description="HTH gntR-type" evidence="4">
    <location>
        <begin position="13"/>
        <end position="80"/>
    </location>
</feature>
<dbReference type="Proteomes" id="UP000763557">
    <property type="component" value="Unassembled WGS sequence"/>
</dbReference>
<dbReference type="Pfam" id="PF07729">
    <property type="entry name" value="FCD"/>
    <property type="match status" value="1"/>
</dbReference>
<dbReference type="InterPro" id="IPR036390">
    <property type="entry name" value="WH_DNA-bd_sf"/>
</dbReference>
<dbReference type="PANTHER" id="PTHR43537">
    <property type="entry name" value="TRANSCRIPTIONAL REGULATOR, GNTR FAMILY"/>
    <property type="match status" value="1"/>
</dbReference>
<evidence type="ECO:0000256" key="3">
    <source>
        <dbReference type="ARBA" id="ARBA00023163"/>
    </source>
</evidence>
<dbReference type="SMART" id="SM00345">
    <property type="entry name" value="HTH_GNTR"/>
    <property type="match status" value="1"/>
</dbReference>
<dbReference type="SMART" id="SM00895">
    <property type="entry name" value="FCD"/>
    <property type="match status" value="1"/>
</dbReference>
<gene>
    <name evidence="5" type="ORF">GC106_10500</name>
</gene>
<dbReference type="InterPro" id="IPR036388">
    <property type="entry name" value="WH-like_DNA-bd_sf"/>
</dbReference>
<dbReference type="RefSeq" id="WP_173125059.1">
    <property type="nucleotide sequence ID" value="NZ_CBCSGW010000043.1"/>
</dbReference>
<keyword evidence="1" id="KW-0805">Transcription regulation</keyword>
<evidence type="ECO:0000313" key="5">
    <source>
        <dbReference type="EMBL" id="NRN63849.1"/>
    </source>
</evidence>
<evidence type="ECO:0000259" key="4">
    <source>
        <dbReference type="PROSITE" id="PS50949"/>
    </source>
</evidence>
<dbReference type="InterPro" id="IPR011711">
    <property type="entry name" value="GntR_C"/>
</dbReference>
<dbReference type="InterPro" id="IPR008920">
    <property type="entry name" value="TF_FadR/GntR_C"/>
</dbReference>
<keyword evidence="2" id="KW-0238">DNA-binding</keyword>
<dbReference type="EMBL" id="JAAATY010000002">
    <property type="protein sequence ID" value="NRN63849.1"/>
    <property type="molecule type" value="Genomic_DNA"/>
</dbReference>
<proteinExistence type="predicted"/>
<evidence type="ECO:0000313" key="6">
    <source>
        <dbReference type="Proteomes" id="UP000763557"/>
    </source>
</evidence>
<accession>A0ABX2EXX0</accession>
<dbReference type="PROSITE" id="PS50949">
    <property type="entry name" value="HTH_GNTR"/>
    <property type="match status" value="1"/>
</dbReference>